<dbReference type="RefSeq" id="XP_001791469.1">
    <property type="nucleotide sequence ID" value="XM_001791417.1"/>
</dbReference>
<dbReference type="PROSITE" id="PS51873">
    <property type="entry name" value="TRIAD"/>
    <property type="match status" value="1"/>
</dbReference>
<evidence type="ECO:0000256" key="10">
    <source>
        <dbReference type="SAM" id="MobiDB-lite"/>
    </source>
</evidence>
<dbReference type="EC" id="2.3.2.31" evidence="2"/>
<dbReference type="PROSITE" id="PS50089">
    <property type="entry name" value="ZF_RING_2"/>
    <property type="match status" value="1"/>
</dbReference>
<dbReference type="VEuPathDB" id="FungiDB:JI435_007960"/>
<evidence type="ECO:0000256" key="9">
    <source>
        <dbReference type="PROSITE-ProRule" id="PRU00175"/>
    </source>
</evidence>
<dbReference type="PANTHER" id="PTHR11685">
    <property type="entry name" value="RBR FAMILY RING FINGER AND IBR DOMAIN-CONTAINING"/>
    <property type="match status" value="1"/>
</dbReference>
<feature type="domain" description="RING-type" evidence="12">
    <location>
        <begin position="140"/>
        <end position="359"/>
    </location>
</feature>
<dbReference type="Gene3D" id="1.20.120.1750">
    <property type="match status" value="1"/>
</dbReference>
<keyword evidence="14" id="KW-1185">Reference proteome</keyword>
<comment type="catalytic activity">
    <reaction evidence="1">
        <text>[E2 ubiquitin-conjugating enzyme]-S-ubiquitinyl-L-cysteine + [acceptor protein]-L-lysine = [E2 ubiquitin-conjugating enzyme]-L-cysteine + [acceptor protein]-N(6)-ubiquitinyl-L-lysine.</text>
        <dbReference type="EC" id="2.3.2.31"/>
    </reaction>
</comment>
<gene>
    <name evidence="13" type="ORF">JI435_007960</name>
</gene>
<name>A0A7U2ER60_PHANO</name>
<dbReference type="SUPFAM" id="SSF57850">
    <property type="entry name" value="RING/U-box"/>
    <property type="match status" value="3"/>
</dbReference>
<evidence type="ECO:0000256" key="3">
    <source>
        <dbReference type="ARBA" id="ARBA00022679"/>
    </source>
</evidence>
<feature type="region of interest" description="Disordered" evidence="10">
    <location>
        <begin position="1"/>
        <end position="137"/>
    </location>
</feature>
<dbReference type="EMBL" id="CP069023">
    <property type="protein sequence ID" value="QRC91292.1"/>
    <property type="molecule type" value="Genomic_DNA"/>
</dbReference>
<evidence type="ECO:0000256" key="4">
    <source>
        <dbReference type="ARBA" id="ARBA00022723"/>
    </source>
</evidence>
<keyword evidence="8" id="KW-0862">Zinc</keyword>
<evidence type="ECO:0000313" key="13">
    <source>
        <dbReference type="EMBL" id="QRC91292.1"/>
    </source>
</evidence>
<evidence type="ECO:0000313" key="14">
    <source>
        <dbReference type="Proteomes" id="UP000663193"/>
    </source>
</evidence>
<keyword evidence="5" id="KW-0677">Repeat</keyword>
<dbReference type="GO" id="GO:0061630">
    <property type="term" value="F:ubiquitin protein ligase activity"/>
    <property type="evidence" value="ECO:0007669"/>
    <property type="project" value="UniProtKB-EC"/>
</dbReference>
<dbReference type="CDD" id="cd20335">
    <property type="entry name" value="BRcat_RBR"/>
    <property type="match status" value="1"/>
</dbReference>
<sequence length="427" mass="49416">MGQTHSREAELADSRRQTTQHKWSIRYALGLRAAKARVHERYPGSRTNDPNVGSAPHARTTNDTQTSNDYAHTLTESRGNTGSPKRQQKHRRGKSKEDHAKSSGRQPAHTDDSQAADGPEGRAKKLQRKKLELRHATPKSTKECNVCTETRPLFQFPERPPTEDCQHSIDTCTHCLQTWIESEFKSKMWNEVNCPTCRARLQFNDVMGFAPRNVFVRYSKLHTKAIYEKIPNWRWCVARGCKSGQIHDDKDSRFRCKKCKRSHCTVHLVRWHTKETCREYEYRTNTGIRQQEELASYALIARTTKVCPGCTRSIEKSYGCDHMTCSECRTEFCWVCLASYVRTSNTQAPTVGIEHSTDCIHYMPPRGGLENLYQLYQLRIENPHRQDPRGEAAGRDRDRLLGQAVRRDLDNMYQPRSTDSPYRRITR</sequence>
<dbReference type="AlphaFoldDB" id="A0A7U2ER60"/>
<evidence type="ECO:0000259" key="11">
    <source>
        <dbReference type="PROSITE" id="PS50089"/>
    </source>
</evidence>
<dbReference type="FunFam" id="3.30.40.10:FF:000264">
    <property type="entry name" value="RBR-type E3 ubiquitin transferase"/>
    <property type="match status" value="1"/>
</dbReference>
<keyword evidence="4" id="KW-0479">Metal-binding</keyword>
<dbReference type="Gene3D" id="3.30.40.10">
    <property type="entry name" value="Zinc/RING finger domain, C3HC4 (zinc finger)"/>
    <property type="match status" value="1"/>
</dbReference>
<protein>
    <recommendedName>
        <fullName evidence="2">RBR-type E3 ubiquitin transferase</fullName>
        <ecNumber evidence="2">2.3.2.31</ecNumber>
    </recommendedName>
</protein>
<dbReference type="OMA" id="CECVEKQ"/>
<dbReference type="InterPro" id="IPR002867">
    <property type="entry name" value="IBR_dom"/>
</dbReference>
<dbReference type="InterPro" id="IPR001841">
    <property type="entry name" value="Znf_RING"/>
</dbReference>
<dbReference type="OrthoDB" id="1431934at2759"/>
<evidence type="ECO:0000256" key="5">
    <source>
        <dbReference type="ARBA" id="ARBA00022737"/>
    </source>
</evidence>
<keyword evidence="6 9" id="KW-0863">Zinc-finger</keyword>
<dbReference type="Pfam" id="PF22191">
    <property type="entry name" value="IBR_1"/>
    <property type="match status" value="1"/>
</dbReference>
<dbReference type="InterPro" id="IPR013083">
    <property type="entry name" value="Znf_RING/FYVE/PHD"/>
</dbReference>
<organism evidence="13 14">
    <name type="scientific">Phaeosphaeria nodorum (strain SN15 / ATCC MYA-4574 / FGSC 10173)</name>
    <name type="common">Glume blotch fungus</name>
    <name type="synonym">Parastagonospora nodorum</name>
    <dbReference type="NCBI Taxonomy" id="321614"/>
    <lineage>
        <taxon>Eukaryota</taxon>
        <taxon>Fungi</taxon>
        <taxon>Dikarya</taxon>
        <taxon>Ascomycota</taxon>
        <taxon>Pezizomycotina</taxon>
        <taxon>Dothideomycetes</taxon>
        <taxon>Pleosporomycetidae</taxon>
        <taxon>Pleosporales</taxon>
        <taxon>Pleosporineae</taxon>
        <taxon>Phaeosphaeriaceae</taxon>
        <taxon>Parastagonospora</taxon>
    </lineage>
</organism>
<evidence type="ECO:0000256" key="7">
    <source>
        <dbReference type="ARBA" id="ARBA00022786"/>
    </source>
</evidence>
<dbReference type="Proteomes" id="UP000663193">
    <property type="component" value="Chromosome 1"/>
</dbReference>
<evidence type="ECO:0000256" key="8">
    <source>
        <dbReference type="ARBA" id="ARBA00022833"/>
    </source>
</evidence>
<feature type="region of interest" description="Disordered" evidence="10">
    <location>
        <begin position="405"/>
        <end position="427"/>
    </location>
</feature>
<feature type="compositionally biased region" description="Basic and acidic residues" evidence="10">
    <location>
        <begin position="1"/>
        <end position="16"/>
    </location>
</feature>
<dbReference type="InterPro" id="IPR044066">
    <property type="entry name" value="TRIAD_supradom"/>
</dbReference>
<keyword evidence="7" id="KW-0833">Ubl conjugation pathway</keyword>
<evidence type="ECO:0000259" key="12">
    <source>
        <dbReference type="PROSITE" id="PS51873"/>
    </source>
</evidence>
<dbReference type="SMART" id="SM00647">
    <property type="entry name" value="IBR"/>
    <property type="match status" value="2"/>
</dbReference>
<dbReference type="InterPro" id="IPR031127">
    <property type="entry name" value="E3_UB_ligase_RBR"/>
</dbReference>
<keyword evidence="3" id="KW-0808">Transferase</keyword>
<feature type="compositionally biased region" description="Polar residues" evidence="10">
    <location>
        <begin position="59"/>
        <end position="85"/>
    </location>
</feature>
<dbReference type="Pfam" id="PF01485">
    <property type="entry name" value="IBR"/>
    <property type="match status" value="1"/>
</dbReference>
<evidence type="ECO:0000256" key="2">
    <source>
        <dbReference type="ARBA" id="ARBA00012251"/>
    </source>
</evidence>
<dbReference type="KEGG" id="pno:SNOG_00796"/>
<evidence type="ECO:0000256" key="1">
    <source>
        <dbReference type="ARBA" id="ARBA00001798"/>
    </source>
</evidence>
<dbReference type="GO" id="GO:0016567">
    <property type="term" value="P:protein ubiquitination"/>
    <property type="evidence" value="ECO:0007669"/>
    <property type="project" value="InterPro"/>
</dbReference>
<reference evidence="14" key="1">
    <citation type="journal article" date="2021" name="BMC Genomics">
        <title>Chromosome-level genome assembly and manually-curated proteome of model necrotroph Parastagonospora nodorum Sn15 reveals a genome-wide trove of candidate effector homologs, and redundancy of virulence-related functions within an accessory chromosome.</title>
        <authorList>
            <person name="Bertazzoni S."/>
            <person name="Jones D.A.B."/>
            <person name="Phan H.T."/>
            <person name="Tan K.-C."/>
            <person name="Hane J.K."/>
        </authorList>
    </citation>
    <scope>NUCLEOTIDE SEQUENCE [LARGE SCALE GENOMIC DNA]</scope>
    <source>
        <strain evidence="14">SN15 / ATCC MYA-4574 / FGSC 10173)</strain>
    </source>
</reference>
<evidence type="ECO:0000256" key="6">
    <source>
        <dbReference type="ARBA" id="ARBA00022771"/>
    </source>
</evidence>
<proteinExistence type="predicted"/>
<feature type="compositionally biased region" description="Basic and acidic residues" evidence="10">
    <location>
        <begin position="119"/>
        <end position="135"/>
    </location>
</feature>
<feature type="domain" description="RING-type" evidence="11">
    <location>
        <begin position="144"/>
        <end position="198"/>
    </location>
</feature>
<dbReference type="GO" id="GO:0008270">
    <property type="term" value="F:zinc ion binding"/>
    <property type="evidence" value="ECO:0007669"/>
    <property type="project" value="UniProtKB-KW"/>
</dbReference>
<accession>A0A7U2ER60</accession>